<proteinExistence type="inferred from homology"/>
<dbReference type="EMBL" id="JAAGME010000898">
    <property type="protein sequence ID" value="NEB69714.1"/>
    <property type="molecule type" value="Genomic_DNA"/>
</dbReference>
<comment type="caution">
    <text evidence="6">The sequence shown here is derived from an EMBL/GenBank/DDBJ whole genome shotgun (WGS) entry which is preliminary data.</text>
</comment>
<dbReference type="AlphaFoldDB" id="A0A6N9VA12"/>
<evidence type="ECO:0000313" key="6">
    <source>
        <dbReference type="EMBL" id="NEB69714.1"/>
    </source>
</evidence>
<dbReference type="InterPro" id="IPR020476">
    <property type="entry name" value="Nudix_hydrolase"/>
</dbReference>
<dbReference type="InterPro" id="IPR020084">
    <property type="entry name" value="NUDIX_hydrolase_CS"/>
</dbReference>
<feature type="domain" description="Nudix hydrolase" evidence="5">
    <location>
        <begin position="89"/>
        <end position="216"/>
    </location>
</feature>
<evidence type="ECO:0000256" key="1">
    <source>
        <dbReference type="ARBA" id="ARBA00001946"/>
    </source>
</evidence>
<dbReference type="PANTHER" id="PTHR43046:SF16">
    <property type="entry name" value="ADP-RIBOSE PYROPHOSPHATASE YJHB-RELATED"/>
    <property type="match status" value="1"/>
</dbReference>
<sequence length="238" mass="26239">MTAEPHLVEPRFDGDRLVLEERRDASEPVRYTFPGTATPPGPPHALSLDEALHARIWPVGTAETVLRAWAQGAGPIGAVEVDDPAAVPPVRVRAGAILIRDGHLLLIRFQDPDEDGPYYEIPGGGVEAGETPEEAAVRELREETGLLGSVGREVARVWKGGRYEHYFLMTAEGRIGPPETLDNYGGTPVWIPVAELPTTPLWPRRLSWRIEHWHRAGWPAHPAELADSITDLRAPCTW</sequence>
<reference evidence="6 7" key="1">
    <citation type="submission" date="2020-01" db="EMBL/GenBank/DDBJ databases">
        <title>Insect and environment-associated Actinomycetes.</title>
        <authorList>
            <person name="Currrie C."/>
            <person name="Chevrette M."/>
            <person name="Carlson C."/>
            <person name="Stubbendieck R."/>
            <person name="Wendt-Pienkowski E."/>
        </authorList>
    </citation>
    <scope>NUCLEOTIDE SEQUENCE [LARGE SCALE GENOMIC DNA]</scope>
    <source>
        <strain evidence="6 7">SID14438</strain>
    </source>
</reference>
<dbReference type="RefSeq" id="WP_164357917.1">
    <property type="nucleotide sequence ID" value="NZ_JAAGME010000898.1"/>
</dbReference>
<dbReference type="Pfam" id="PF00293">
    <property type="entry name" value="NUDIX"/>
    <property type="match status" value="1"/>
</dbReference>
<name>A0A6N9VA12_STRMI</name>
<dbReference type="SUPFAM" id="SSF55811">
    <property type="entry name" value="Nudix"/>
    <property type="match status" value="1"/>
</dbReference>
<dbReference type="Gene3D" id="3.90.79.10">
    <property type="entry name" value="Nucleoside Triphosphate Pyrophosphohydrolase"/>
    <property type="match status" value="1"/>
</dbReference>
<evidence type="ECO:0000256" key="4">
    <source>
        <dbReference type="RuleBase" id="RU003476"/>
    </source>
</evidence>
<dbReference type="InterPro" id="IPR000086">
    <property type="entry name" value="NUDIX_hydrolase_dom"/>
</dbReference>
<accession>A0A6N9VA12</accession>
<dbReference type="Proteomes" id="UP000471648">
    <property type="component" value="Unassembled WGS sequence"/>
</dbReference>
<dbReference type="PROSITE" id="PS51462">
    <property type="entry name" value="NUDIX"/>
    <property type="match status" value="1"/>
</dbReference>
<evidence type="ECO:0000259" key="5">
    <source>
        <dbReference type="PROSITE" id="PS51462"/>
    </source>
</evidence>
<dbReference type="PROSITE" id="PS00893">
    <property type="entry name" value="NUDIX_BOX"/>
    <property type="match status" value="1"/>
</dbReference>
<organism evidence="6 7">
    <name type="scientific">Streptomyces microflavus</name>
    <name type="common">Streptomyces lipmanii</name>
    <dbReference type="NCBI Taxonomy" id="1919"/>
    <lineage>
        <taxon>Bacteria</taxon>
        <taxon>Bacillati</taxon>
        <taxon>Actinomycetota</taxon>
        <taxon>Actinomycetes</taxon>
        <taxon>Kitasatosporales</taxon>
        <taxon>Streptomycetaceae</taxon>
        <taxon>Streptomyces</taxon>
    </lineage>
</organism>
<evidence type="ECO:0000256" key="3">
    <source>
        <dbReference type="ARBA" id="ARBA00022801"/>
    </source>
</evidence>
<comment type="cofactor">
    <cofactor evidence="1">
        <name>Mg(2+)</name>
        <dbReference type="ChEBI" id="CHEBI:18420"/>
    </cofactor>
</comment>
<dbReference type="InterPro" id="IPR015797">
    <property type="entry name" value="NUDIX_hydrolase-like_dom_sf"/>
</dbReference>
<protein>
    <submittedName>
        <fullName evidence="6">NUDIX domain-containing protein</fullName>
    </submittedName>
</protein>
<dbReference type="PANTHER" id="PTHR43046">
    <property type="entry name" value="GDP-MANNOSE MANNOSYL HYDROLASE"/>
    <property type="match status" value="1"/>
</dbReference>
<dbReference type="GO" id="GO:0016787">
    <property type="term" value="F:hydrolase activity"/>
    <property type="evidence" value="ECO:0007669"/>
    <property type="project" value="UniProtKB-KW"/>
</dbReference>
<dbReference type="PRINTS" id="PR00502">
    <property type="entry name" value="NUDIXFAMILY"/>
</dbReference>
<keyword evidence="3 4" id="KW-0378">Hydrolase</keyword>
<gene>
    <name evidence="6" type="ORF">G3I39_22060</name>
</gene>
<comment type="similarity">
    <text evidence="2 4">Belongs to the Nudix hydrolase family.</text>
</comment>
<evidence type="ECO:0000256" key="2">
    <source>
        <dbReference type="ARBA" id="ARBA00005582"/>
    </source>
</evidence>
<evidence type="ECO:0000313" key="7">
    <source>
        <dbReference type="Proteomes" id="UP000471648"/>
    </source>
</evidence>